<sequence>MRTIGLLGGMSWESTESYYRALNDGVKQALGGFHSAKIAMVSVDFAEIETLQRDGRWDAAGEALAAAARQIERAGADFLLIATNTMHKVAPQVEAAIDIPLLHIADATAESLVADGITRVGLLGTRFTMEQDFYKQRLSEHYGIDVIVPDDTQREHVHRVIFEELCLGRIEPASREAFLAVIDALHARGAQAVILGCTEIAMLIKATDTQVPLYDTTALHAQAAVKRALSGSLLSEDTP</sequence>
<dbReference type="Gene3D" id="3.40.50.1860">
    <property type="match status" value="2"/>
</dbReference>
<dbReference type="Pfam" id="PF01177">
    <property type="entry name" value="Asp_Glu_race"/>
    <property type="match status" value="1"/>
</dbReference>
<comment type="similarity">
    <text evidence="1">Belongs to the aspartate/glutamate racemases family.</text>
</comment>
<accession>A0ABV8XAX0</accession>
<organism evidence="3 4">
    <name type="scientific">Chromohalobacter beijerinckii</name>
    <dbReference type="NCBI Taxonomy" id="86179"/>
    <lineage>
        <taxon>Bacteria</taxon>
        <taxon>Pseudomonadati</taxon>
        <taxon>Pseudomonadota</taxon>
        <taxon>Gammaproteobacteria</taxon>
        <taxon>Oceanospirillales</taxon>
        <taxon>Halomonadaceae</taxon>
        <taxon>Chromohalobacter</taxon>
    </lineage>
</organism>
<dbReference type="RefSeq" id="WP_246894969.1">
    <property type="nucleotide sequence ID" value="NZ_JAKGAK010000016.1"/>
</dbReference>
<dbReference type="SUPFAM" id="SSF53681">
    <property type="entry name" value="Aspartate/glutamate racemase"/>
    <property type="match status" value="2"/>
</dbReference>
<keyword evidence="2" id="KW-0413">Isomerase</keyword>
<evidence type="ECO:0000256" key="1">
    <source>
        <dbReference type="ARBA" id="ARBA00007847"/>
    </source>
</evidence>
<dbReference type="InterPro" id="IPR004380">
    <property type="entry name" value="Asp_race"/>
</dbReference>
<dbReference type="Proteomes" id="UP001596015">
    <property type="component" value="Unassembled WGS sequence"/>
</dbReference>
<evidence type="ECO:0000313" key="4">
    <source>
        <dbReference type="Proteomes" id="UP001596015"/>
    </source>
</evidence>
<keyword evidence="4" id="KW-1185">Reference proteome</keyword>
<dbReference type="EMBL" id="JBHSEO010000008">
    <property type="protein sequence ID" value="MFC4415136.1"/>
    <property type="molecule type" value="Genomic_DNA"/>
</dbReference>
<evidence type="ECO:0000313" key="3">
    <source>
        <dbReference type="EMBL" id="MFC4415136.1"/>
    </source>
</evidence>
<comment type="caution">
    <text evidence="3">The sequence shown here is derived from an EMBL/GenBank/DDBJ whole genome shotgun (WGS) entry which is preliminary data.</text>
</comment>
<evidence type="ECO:0000256" key="2">
    <source>
        <dbReference type="ARBA" id="ARBA00023235"/>
    </source>
</evidence>
<dbReference type="InterPro" id="IPR001920">
    <property type="entry name" value="Asp/Glu_race"/>
</dbReference>
<dbReference type="PANTHER" id="PTHR21198:SF7">
    <property type="entry name" value="ASPARTATE-GLUTAMATE RACEMASE FAMILY"/>
    <property type="match status" value="1"/>
</dbReference>
<protein>
    <submittedName>
        <fullName evidence="3">Aspartate/glutamate racemase family protein</fullName>
    </submittedName>
</protein>
<name>A0ABV8XAX0_9GAMM</name>
<reference evidence="4" key="1">
    <citation type="journal article" date="2019" name="Int. J. Syst. Evol. Microbiol.">
        <title>The Global Catalogue of Microorganisms (GCM) 10K type strain sequencing project: providing services to taxonomists for standard genome sequencing and annotation.</title>
        <authorList>
            <consortium name="The Broad Institute Genomics Platform"/>
            <consortium name="The Broad Institute Genome Sequencing Center for Infectious Disease"/>
            <person name="Wu L."/>
            <person name="Ma J."/>
        </authorList>
    </citation>
    <scope>NUCLEOTIDE SEQUENCE [LARGE SCALE GENOMIC DNA]</scope>
    <source>
        <strain evidence="4">CCUG 49679</strain>
    </source>
</reference>
<gene>
    <name evidence="3" type="ORF">ACFO0E_01700</name>
</gene>
<dbReference type="NCBIfam" id="TIGR00035">
    <property type="entry name" value="asp_race"/>
    <property type="match status" value="1"/>
</dbReference>
<proteinExistence type="inferred from homology"/>
<dbReference type="PANTHER" id="PTHR21198">
    <property type="entry name" value="GLUTAMATE RACEMASE"/>
    <property type="match status" value="1"/>
</dbReference>
<dbReference type="InterPro" id="IPR015942">
    <property type="entry name" value="Asp/Glu/hydantoin_racemase"/>
</dbReference>